<dbReference type="GO" id="GO:0005198">
    <property type="term" value="F:structural molecule activity"/>
    <property type="evidence" value="ECO:0007669"/>
    <property type="project" value="UniProtKB-UniRule"/>
</dbReference>
<evidence type="ECO:0000256" key="3">
    <source>
        <dbReference type="ARBA" id="ARBA00023143"/>
    </source>
</evidence>
<name>A0AAP6JCZ4_9GAMM</name>
<dbReference type="InterPro" id="IPR001029">
    <property type="entry name" value="Flagellin_N"/>
</dbReference>
<feature type="domain" description="Flagellin C-terminal" evidence="7">
    <location>
        <begin position="551"/>
        <end position="634"/>
    </location>
</feature>
<dbReference type="GO" id="GO:0005576">
    <property type="term" value="C:extracellular region"/>
    <property type="evidence" value="ECO:0007669"/>
    <property type="project" value="UniProtKB-SubCell"/>
</dbReference>
<dbReference type="EMBL" id="JAYGII010000001">
    <property type="protein sequence ID" value="MEA5444246.1"/>
    <property type="molecule type" value="Genomic_DNA"/>
</dbReference>
<dbReference type="GO" id="GO:0009288">
    <property type="term" value="C:bacterial-type flagellum"/>
    <property type="evidence" value="ECO:0007669"/>
    <property type="project" value="UniProtKB-SubCell"/>
</dbReference>
<dbReference type="InterPro" id="IPR046358">
    <property type="entry name" value="Flagellin_C"/>
</dbReference>
<reference evidence="8 9" key="1">
    <citation type="submission" date="2023-12" db="EMBL/GenBank/DDBJ databases">
        <title>Whole-genome sequencing of halo(alkali)philic microorganisms from hypersaline lakes.</title>
        <authorList>
            <person name="Sorokin D.Y."/>
            <person name="Merkel A.Y."/>
            <person name="Messina E."/>
            <person name="Yakimov M."/>
        </authorList>
    </citation>
    <scope>NUCLEOTIDE SEQUENCE [LARGE SCALE GENOMIC DNA]</scope>
    <source>
        <strain evidence="8 9">AB-CW1</strain>
    </source>
</reference>
<dbReference type="PANTHER" id="PTHR42792">
    <property type="entry name" value="FLAGELLIN"/>
    <property type="match status" value="1"/>
</dbReference>
<feature type="domain" description="Flagellin N-terminal" evidence="6">
    <location>
        <begin position="7"/>
        <end position="143"/>
    </location>
</feature>
<gene>
    <name evidence="8" type="ORF">VCB98_00245</name>
</gene>
<evidence type="ECO:0000256" key="1">
    <source>
        <dbReference type="ARBA" id="ARBA00005709"/>
    </source>
</evidence>
<protein>
    <recommendedName>
        <fullName evidence="4">Flagellin</fullName>
    </recommendedName>
</protein>
<keyword evidence="8" id="KW-0966">Cell projection</keyword>
<dbReference type="RefSeq" id="WP_346049253.1">
    <property type="nucleotide sequence ID" value="NZ_JAYGII010000001.1"/>
</dbReference>
<evidence type="ECO:0000256" key="4">
    <source>
        <dbReference type="RuleBase" id="RU362073"/>
    </source>
</evidence>
<keyword evidence="9" id="KW-1185">Reference proteome</keyword>
<keyword evidence="5" id="KW-0175">Coiled coil</keyword>
<proteinExistence type="inferred from homology"/>
<feature type="coiled-coil region" evidence="5">
    <location>
        <begin position="77"/>
        <end position="131"/>
    </location>
</feature>
<dbReference type="Proteomes" id="UP001302316">
    <property type="component" value="Unassembled WGS sequence"/>
</dbReference>
<dbReference type="Pfam" id="PF00700">
    <property type="entry name" value="Flagellin_C"/>
    <property type="match status" value="1"/>
</dbReference>
<dbReference type="AlphaFoldDB" id="A0AAP6JCZ4"/>
<dbReference type="PRINTS" id="PR00207">
    <property type="entry name" value="FLAGELLIN"/>
</dbReference>
<evidence type="ECO:0000259" key="6">
    <source>
        <dbReference type="Pfam" id="PF00669"/>
    </source>
</evidence>
<dbReference type="InterPro" id="IPR042187">
    <property type="entry name" value="Flagellin_C_sub2"/>
</dbReference>
<organism evidence="8 9">
    <name type="scientific">Natronospira elongata</name>
    <dbReference type="NCBI Taxonomy" id="3110268"/>
    <lineage>
        <taxon>Bacteria</taxon>
        <taxon>Pseudomonadati</taxon>
        <taxon>Pseudomonadota</taxon>
        <taxon>Gammaproteobacteria</taxon>
        <taxon>Natronospirales</taxon>
        <taxon>Natronospiraceae</taxon>
        <taxon>Natronospira</taxon>
    </lineage>
</organism>
<dbReference type="Pfam" id="PF00669">
    <property type="entry name" value="Flagellin_N"/>
    <property type="match status" value="1"/>
</dbReference>
<accession>A0AAP6JCZ4</accession>
<sequence>MSMGSVINTNIMSLNAQRNLSSSQGALATSLERLSSGLRINSAKDDAAGLAISERFTAQINGQNQAIRNSNDGISFAQTAEGALEEVSNLMQRVRELAVQSANDTNSASDREALNQEVEQAVAEIQRIAESTQFNDQNVLDGTLSDLVFQVGANRGQTISVDGVDSRTDQLGLQVFGDQEGVNTSDLADVAGGDRTITIGDDSIDLSGAGDDLSAIVDAINAEGLSGVSAEQAEFTETAEMTVGSIEAASDGAGGLEEVSFEFDIGSATISVEAGTTGDFGGTALAIAVEEAVNDADIGVTVERDGDSLVFRNEDGENIEFSNMSITNAAAGVNTDDLSVVFGDVMGVGDAISSVTTVATTGTLAVSSQISATTGSQDLVFELEVAGFSNVEVTVLAGDITAGGSVDQDALGSAIAASLDGLADITAAYSATSNEISVTRADGDDFTIEGVTNATNIASLDLNDLFGQPGPIEFDNGTVGQASGVEAITSATFQAGFEIEVRDLDAEISGDAEFLQAIGLQDSDGDNISQSLDVANLSVLSRAEASDAIRTADAALQQVSGLRSELGAVQNRFEATIANLSIGSENLTAARSRIQDTDFAAETAELTRAQILQQAGTSILSQANAVPQTVLGLLQ</sequence>
<comment type="similarity">
    <text evidence="1 4">Belongs to the bacterial flagellin family.</text>
</comment>
<keyword evidence="3 4" id="KW-0975">Bacterial flagellum</keyword>
<comment type="caution">
    <text evidence="8">The sequence shown here is derived from an EMBL/GenBank/DDBJ whole genome shotgun (WGS) entry which is preliminary data.</text>
</comment>
<evidence type="ECO:0000313" key="9">
    <source>
        <dbReference type="Proteomes" id="UP001302316"/>
    </source>
</evidence>
<dbReference type="Gene3D" id="6.10.280.190">
    <property type="match status" value="1"/>
</dbReference>
<evidence type="ECO:0000256" key="5">
    <source>
        <dbReference type="SAM" id="Coils"/>
    </source>
</evidence>
<dbReference type="PANTHER" id="PTHR42792:SF2">
    <property type="entry name" value="FLAGELLIN"/>
    <property type="match status" value="1"/>
</dbReference>
<dbReference type="SUPFAM" id="SSF64518">
    <property type="entry name" value="Phase 1 flagellin"/>
    <property type="match status" value="2"/>
</dbReference>
<dbReference type="Gene3D" id="6.10.10.10">
    <property type="entry name" value="Flagellar export chaperone, C-terminal domain"/>
    <property type="match status" value="1"/>
</dbReference>
<comment type="subcellular location">
    <subcellularLocation>
        <location evidence="4">Secreted</location>
    </subcellularLocation>
    <subcellularLocation>
        <location evidence="4">Bacterial flagellum</location>
    </subcellularLocation>
</comment>
<keyword evidence="8" id="KW-0282">Flagellum</keyword>
<evidence type="ECO:0000256" key="2">
    <source>
        <dbReference type="ARBA" id="ARBA00022525"/>
    </source>
</evidence>
<evidence type="ECO:0000259" key="7">
    <source>
        <dbReference type="Pfam" id="PF00700"/>
    </source>
</evidence>
<dbReference type="Gene3D" id="1.20.1330.10">
    <property type="entry name" value="f41 fragment of flagellin, N-terminal domain"/>
    <property type="match status" value="2"/>
</dbReference>
<keyword evidence="2 4" id="KW-0964">Secreted</keyword>
<keyword evidence="8" id="KW-0969">Cilium</keyword>
<evidence type="ECO:0000313" key="8">
    <source>
        <dbReference type="EMBL" id="MEA5444246.1"/>
    </source>
</evidence>
<comment type="function">
    <text evidence="4">Flagellin is the subunit protein which polymerizes to form the filaments of bacterial flagella.</text>
</comment>
<dbReference type="InterPro" id="IPR001492">
    <property type="entry name" value="Flagellin"/>
</dbReference>